<name>A0A9D1WRX7_9FIRM</name>
<keyword evidence="9 16" id="KW-0808">Transferase</keyword>
<dbReference type="GO" id="GO:0000287">
    <property type="term" value="F:magnesium ion binding"/>
    <property type="evidence" value="ECO:0007669"/>
    <property type="project" value="TreeGrafter"/>
</dbReference>
<dbReference type="EMBL" id="DXES01000129">
    <property type="protein sequence ID" value="HIX65797.1"/>
    <property type="molecule type" value="Genomic_DNA"/>
</dbReference>
<dbReference type="Pfam" id="PF00156">
    <property type="entry name" value="Pribosyltran"/>
    <property type="match status" value="1"/>
</dbReference>
<evidence type="ECO:0000256" key="5">
    <source>
        <dbReference type="ARBA" id="ARBA00004676"/>
    </source>
</evidence>
<comment type="similarity">
    <text evidence="6 16">Belongs to the purine/pyrimidine phosphoribosyltransferase family.</text>
</comment>
<comment type="cofactor">
    <cofactor evidence="1 16">
        <name>Mg(2+)</name>
        <dbReference type="ChEBI" id="CHEBI:18420"/>
    </cofactor>
</comment>
<evidence type="ECO:0000256" key="3">
    <source>
        <dbReference type="ARBA" id="ARBA00004496"/>
    </source>
</evidence>
<accession>A0A9D1WRX7</accession>
<dbReference type="GO" id="GO:0005829">
    <property type="term" value="C:cytosol"/>
    <property type="evidence" value="ECO:0007669"/>
    <property type="project" value="TreeGrafter"/>
</dbReference>
<dbReference type="FunFam" id="3.40.50.2020:FF:000006">
    <property type="entry name" value="Hypoxanthine phosphoribosyltransferase"/>
    <property type="match status" value="1"/>
</dbReference>
<evidence type="ECO:0000256" key="14">
    <source>
        <dbReference type="ARBA" id="ARBA00048811"/>
    </source>
</evidence>
<evidence type="ECO:0000256" key="11">
    <source>
        <dbReference type="ARBA" id="ARBA00022726"/>
    </source>
</evidence>
<organism evidence="18 19">
    <name type="scientific">Candidatus Anaerotruncus excrementipullorum</name>
    <dbReference type="NCBI Taxonomy" id="2838465"/>
    <lineage>
        <taxon>Bacteria</taxon>
        <taxon>Bacillati</taxon>
        <taxon>Bacillota</taxon>
        <taxon>Clostridia</taxon>
        <taxon>Eubacteriales</taxon>
        <taxon>Oscillospiraceae</taxon>
        <taxon>Anaerotruncus</taxon>
    </lineage>
</organism>
<evidence type="ECO:0000256" key="2">
    <source>
        <dbReference type="ARBA" id="ARBA00002049"/>
    </source>
</evidence>
<reference evidence="18" key="1">
    <citation type="journal article" date="2021" name="PeerJ">
        <title>Extensive microbial diversity within the chicken gut microbiome revealed by metagenomics and culture.</title>
        <authorList>
            <person name="Gilroy R."/>
            <person name="Ravi A."/>
            <person name="Getino M."/>
            <person name="Pursley I."/>
            <person name="Horton D.L."/>
            <person name="Alikhan N.F."/>
            <person name="Baker D."/>
            <person name="Gharbi K."/>
            <person name="Hall N."/>
            <person name="Watson M."/>
            <person name="Adriaenssens E.M."/>
            <person name="Foster-Nyarko E."/>
            <person name="Jarju S."/>
            <person name="Secka A."/>
            <person name="Antonio M."/>
            <person name="Oren A."/>
            <person name="Chaudhuri R.R."/>
            <person name="La Ragione R."/>
            <person name="Hildebrand F."/>
            <person name="Pallen M.J."/>
        </authorList>
    </citation>
    <scope>NUCLEOTIDE SEQUENCE</scope>
    <source>
        <strain evidence="18">CHK188-5543</strain>
    </source>
</reference>
<dbReference type="GO" id="GO:0006178">
    <property type="term" value="P:guanine salvage"/>
    <property type="evidence" value="ECO:0007669"/>
    <property type="project" value="TreeGrafter"/>
</dbReference>
<keyword evidence="10 16" id="KW-0479">Metal-binding</keyword>
<dbReference type="InterPro" id="IPR050408">
    <property type="entry name" value="HGPRT"/>
</dbReference>
<evidence type="ECO:0000256" key="13">
    <source>
        <dbReference type="ARBA" id="ARBA00022842"/>
    </source>
</evidence>
<keyword evidence="12 16" id="KW-0547">Nucleotide-binding</keyword>
<gene>
    <name evidence="18" type="primary">hpt</name>
    <name evidence="18" type="ORF">H9736_06055</name>
</gene>
<dbReference type="GO" id="GO:0006166">
    <property type="term" value="P:purine ribonucleoside salvage"/>
    <property type="evidence" value="ECO:0007669"/>
    <property type="project" value="UniProtKB-KW"/>
</dbReference>
<evidence type="ECO:0000256" key="8">
    <source>
        <dbReference type="ARBA" id="ARBA00022676"/>
    </source>
</evidence>
<dbReference type="InterPro" id="IPR029057">
    <property type="entry name" value="PRTase-like"/>
</dbReference>
<evidence type="ECO:0000256" key="7">
    <source>
        <dbReference type="ARBA" id="ARBA00022490"/>
    </source>
</evidence>
<proteinExistence type="inferred from homology"/>
<dbReference type="GO" id="GO:0000166">
    <property type="term" value="F:nucleotide binding"/>
    <property type="evidence" value="ECO:0007669"/>
    <property type="project" value="UniProtKB-KW"/>
</dbReference>
<dbReference type="SUPFAM" id="SSF53271">
    <property type="entry name" value="PRTase-like"/>
    <property type="match status" value="1"/>
</dbReference>
<keyword evidence="8 16" id="KW-0328">Glycosyltransferase</keyword>
<evidence type="ECO:0000256" key="12">
    <source>
        <dbReference type="ARBA" id="ARBA00022741"/>
    </source>
</evidence>
<keyword evidence="13 16" id="KW-0460">Magnesium</keyword>
<dbReference type="GO" id="GO:0032264">
    <property type="term" value="P:IMP salvage"/>
    <property type="evidence" value="ECO:0007669"/>
    <property type="project" value="TreeGrafter"/>
</dbReference>
<evidence type="ECO:0000256" key="16">
    <source>
        <dbReference type="RuleBase" id="RU364099"/>
    </source>
</evidence>
<comment type="caution">
    <text evidence="18">The sequence shown here is derived from an EMBL/GenBank/DDBJ whole genome shotgun (WGS) entry which is preliminary data.</text>
</comment>
<keyword evidence="11 16" id="KW-0660">Purine salvage</keyword>
<dbReference type="PANTHER" id="PTHR43340">
    <property type="entry name" value="HYPOXANTHINE-GUANINE PHOSPHORIBOSYLTRANSFERASE"/>
    <property type="match status" value="1"/>
</dbReference>
<evidence type="ECO:0000313" key="18">
    <source>
        <dbReference type="EMBL" id="HIX65797.1"/>
    </source>
</evidence>
<dbReference type="PANTHER" id="PTHR43340:SF1">
    <property type="entry name" value="HYPOXANTHINE PHOSPHORIBOSYLTRANSFERASE"/>
    <property type="match status" value="1"/>
</dbReference>
<comment type="pathway">
    <text evidence="4 16">Purine metabolism; IMP biosynthesis via salvage pathway; IMP from hypoxanthine: step 1/1.</text>
</comment>
<dbReference type="GO" id="GO:0032263">
    <property type="term" value="P:GMP salvage"/>
    <property type="evidence" value="ECO:0007669"/>
    <property type="project" value="TreeGrafter"/>
</dbReference>
<evidence type="ECO:0000256" key="6">
    <source>
        <dbReference type="ARBA" id="ARBA00008391"/>
    </source>
</evidence>
<evidence type="ECO:0000313" key="19">
    <source>
        <dbReference type="Proteomes" id="UP000886800"/>
    </source>
</evidence>
<comment type="pathway">
    <text evidence="5">Purine metabolism; GMP biosynthesis via salvage pathway; GMP from guanine: step 1/1.</text>
</comment>
<dbReference type="GO" id="GO:0052657">
    <property type="term" value="F:guanine phosphoribosyltransferase activity"/>
    <property type="evidence" value="ECO:0007669"/>
    <property type="project" value="UniProtKB-ARBA"/>
</dbReference>
<dbReference type="CDD" id="cd06223">
    <property type="entry name" value="PRTases_typeI"/>
    <property type="match status" value="1"/>
</dbReference>
<evidence type="ECO:0000256" key="15">
    <source>
        <dbReference type="ARBA" id="ARBA00049402"/>
    </source>
</evidence>
<dbReference type="GO" id="GO:0004422">
    <property type="term" value="F:hypoxanthine phosphoribosyltransferase activity"/>
    <property type="evidence" value="ECO:0007669"/>
    <property type="project" value="InterPro"/>
</dbReference>
<reference evidence="18" key="2">
    <citation type="submission" date="2021-04" db="EMBL/GenBank/DDBJ databases">
        <authorList>
            <person name="Gilroy R."/>
        </authorList>
    </citation>
    <scope>NUCLEOTIDE SEQUENCE</scope>
    <source>
        <strain evidence="18">CHK188-5543</strain>
    </source>
</reference>
<dbReference type="NCBIfam" id="TIGR01203">
    <property type="entry name" value="HGPRTase"/>
    <property type="match status" value="1"/>
</dbReference>
<evidence type="ECO:0000256" key="1">
    <source>
        <dbReference type="ARBA" id="ARBA00001946"/>
    </source>
</evidence>
<dbReference type="Proteomes" id="UP000886800">
    <property type="component" value="Unassembled WGS sequence"/>
</dbReference>
<comment type="subcellular location">
    <subcellularLocation>
        <location evidence="3 16">Cytoplasm</location>
    </subcellularLocation>
</comment>
<dbReference type="Gene3D" id="3.40.50.2020">
    <property type="match status" value="1"/>
</dbReference>
<dbReference type="EC" id="2.4.2.8" evidence="16"/>
<comment type="catalytic activity">
    <reaction evidence="14">
        <text>GMP + diphosphate = guanine + 5-phospho-alpha-D-ribose 1-diphosphate</text>
        <dbReference type="Rhea" id="RHEA:25424"/>
        <dbReference type="ChEBI" id="CHEBI:16235"/>
        <dbReference type="ChEBI" id="CHEBI:33019"/>
        <dbReference type="ChEBI" id="CHEBI:58017"/>
        <dbReference type="ChEBI" id="CHEBI:58115"/>
        <dbReference type="EC" id="2.4.2.8"/>
    </reaction>
    <physiologicalReaction direction="right-to-left" evidence="14">
        <dbReference type="Rhea" id="RHEA:25426"/>
    </physiologicalReaction>
</comment>
<evidence type="ECO:0000259" key="17">
    <source>
        <dbReference type="Pfam" id="PF00156"/>
    </source>
</evidence>
<dbReference type="InterPro" id="IPR005904">
    <property type="entry name" value="Hxn_phspho_trans"/>
</dbReference>
<comment type="catalytic activity">
    <reaction evidence="15">
        <text>IMP + diphosphate = hypoxanthine + 5-phospho-alpha-D-ribose 1-diphosphate</text>
        <dbReference type="Rhea" id="RHEA:17973"/>
        <dbReference type="ChEBI" id="CHEBI:17368"/>
        <dbReference type="ChEBI" id="CHEBI:33019"/>
        <dbReference type="ChEBI" id="CHEBI:58017"/>
        <dbReference type="ChEBI" id="CHEBI:58053"/>
        <dbReference type="EC" id="2.4.2.8"/>
    </reaction>
    <physiologicalReaction direction="right-to-left" evidence="15">
        <dbReference type="Rhea" id="RHEA:17975"/>
    </physiologicalReaction>
</comment>
<feature type="domain" description="Phosphoribosyltransferase" evidence="17">
    <location>
        <begin position="13"/>
        <end position="161"/>
    </location>
</feature>
<protein>
    <recommendedName>
        <fullName evidence="16">Hypoxanthine phosphoribosyltransferase</fullName>
        <ecNumber evidence="16">2.4.2.8</ecNumber>
    </recommendedName>
</protein>
<evidence type="ECO:0000256" key="10">
    <source>
        <dbReference type="ARBA" id="ARBA00022723"/>
    </source>
</evidence>
<comment type="function">
    <text evidence="2">Purine salvage pathway enzyme that catalyzes the transfer of the ribosyl-5-phosphate group from 5-phospho-alpha-D-ribose 1-diphosphate (PRPP) to the N9 position of the 6-oxopurines hypoxanthine and guanine to form the corresponding ribonucleotides IMP (inosine 5'-monophosphate) and GMP (guanosine 5'-monophosphate), with the release of PPi.</text>
</comment>
<keyword evidence="7 16" id="KW-0963">Cytoplasm</keyword>
<sequence>MENDILKVLISEEALQQKVRELGAQISRDYAGSPRKLLVLGVLKGSFVFMADLIRQITVPCQVEFMAVSSYHAGVKSSGVVKIIKDIDIDPQDIDILIVEDILDSGLTLKYLKDLLLQRHASNIRIATLLDKPARRAADIKADYSGFEIPDEFVVGYGLDYAESYRNLPYVGVLKPEVYEK</sequence>
<dbReference type="AlphaFoldDB" id="A0A9D1WRX7"/>
<evidence type="ECO:0000256" key="4">
    <source>
        <dbReference type="ARBA" id="ARBA00004669"/>
    </source>
</evidence>
<dbReference type="GO" id="GO:0046100">
    <property type="term" value="P:hypoxanthine metabolic process"/>
    <property type="evidence" value="ECO:0007669"/>
    <property type="project" value="TreeGrafter"/>
</dbReference>
<evidence type="ECO:0000256" key="9">
    <source>
        <dbReference type="ARBA" id="ARBA00022679"/>
    </source>
</evidence>
<dbReference type="InterPro" id="IPR000836">
    <property type="entry name" value="PRTase_dom"/>
</dbReference>